<dbReference type="Gene3D" id="3.40.50.300">
    <property type="entry name" value="P-loop containing nucleotide triphosphate hydrolases"/>
    <property type="match status" value="1"/>
</dbReference>
<evidence type="ECO:0000256" key="5">
    <source>
        <dbReference type="ARBA" id="ARBA00022989"/>
    </source>
</evidence>
<evidence type="ECO:0000256" key="1">
    <source>
        <dbReference type="ARBA" id="ARBA00004651"/>
    </source>
</evidence>
<gene>
    <name evidence="10" type="ORF">PYS61_05360</name>
</gene>
<evidence type="ECO:0000313" key="11">
    <source>
        <dbReference type="Proteomes" id="UP001220478"/>
    </source>
</evidence>
<feature type="domain" description="ABC transporter" evidence="8">
    <location>
        <begin position="350"/>
        <end position="596"/>
    </location>
</feature>
<name>A0ABY8C7D3_9FIRM</name>
<dbReference type="InterPro" id="IPR017871">
    <property type="entry name" value="ABC_transporter-like_CS"/>
</dbReference>
<keyword evidence="5 7" id="KW-1133">Transmembrane helix</keyword>
<dbReference type="InterPro" id="IPR036640">
    <property type="entry name" value="ABC1_TM_sf"/>
</dbReference>
<dbReference type="SUPFAM" id="SSF90123">
    <property type="entry name" value="ABC transporter transmembrane region"/>
    <property type="match status" value="1"/>
</dbReference>
<feature type="transmembrane region" description="Helical" evidence="7">
    <location>
        <begin position="256"/>
        <end position="280"/>
    </location>
</feature>
<keyword evidence="11" id="KW-1185">Reference proteome</keyword>
<dbReference type="Pfam" id="PF00005">
    <property type="entry name" value="ABC_tran"/>
    <property type="match status" value="1"/>
</dbReference>
<evidence type="ECO:0000259" key="8">
    <source>
        <dbReference type="PROSITE" id="PS50893"/>
    </source>
</evidence>
<sequence>MNANLKHRLCLLKRYNSAVFGPLCKLGETVLELLIPYLMINLINLMSQPINTADLSGVKRYRQIILTLLANPQFLQIIALSVITGILAISAQYFACKAATTITADIREKIWRHYLRLDTLSQIKLQQSDMNTRLINDCLAVQSGTNLGLRLLIRSPFIIIGSIIMCFIINPLAGGTLSISIILIAVLINYFLRKSLQAYYKMQQEVKSLYRQINEAKSGQSCIRAFIAEAKIIAKFQKNNNSQAAFNRIFSLLNAYIAPLSQALINIALLICLICLSLELKSGLVEAATIIAIYSYFSKSLIESIKFANLLVSLSKAIGSYRLIKRFLQLPINKEENFSLSVPEHKEIGLEIKNLNFQYYQPPAILEKLNLPRLHSGNIYGIFGLQASGKSTLAKIIAGIFPDNNSLHIFYDRQLLNFPNAAAKTAFLAQNVAYVEQAPKLLSGTLRGNFRFNSQSDALLATADTEKAIWEALSQAEAATFVREKGGLDCSVSDKSGNFSGGQLARLALAIALYRKPEILILDDILQALDLSTALSVVKTLKRISQNCLIICLSQRLAPLINSDCIFILQDQQIKTYGSHHQLLANSNYYRELYNLEFPTLNQGEQTNA</sequence>
<dbReference type="PROSITE" id="PS00211">
    <property type="entry name" value="ABC_TRANSPORTER_1"/>
    <property type="match status" value="1"/>
</dbReference>
<dbReference type="PANTHER" id="PTHR43394">
    <property type="entry name" value="ATP-DEPENDENT PERMEASE MDL1, MITOCHONDRIAL"/>
    <property type="match status" value="1"/>
</dbReference>
<dbReference type="SMART" id="SM00382">
    <property type="entry name" value="AAA"/>
    <property type="match status" value="1"/>
</dbReference>
<dbReference type="InterPro" id="IPR003593">
    <property type="entry name" value="AAA+_ATPase"/>
</dbReference>
<evidence type="ECO:0000256" key="4">
    <source>
        <dbReference type="ARBA" id="ARBA00022840"/>
    </source>
</evidence>
<feature type="transmembrane region" description="Helical" evidence="7">
    <location>
        <begin position="74"/>
        <end position="95"/>
    </location>
</feature>
<protein>
    <submittedName>
        <fullName evidence="10">ABC transporter ATP-binding protein</fullName>
    </submittedName>
</protein>
<evidence type="ECO:0000256" key="7">
    <source>
        <dbReference type="SAM" id="Phobius"/>
    </source>
</evidence>
<evidence type="ECO:0000256" key="3">
    <source>
        <dbReference type="ARBA" id="ARBA00022741"/>
    </source>
</evidence>
<dbReference type="InterPro" id="IPR011527">
    <property type="entry name" value="ABC1_TM_dom"/>
</dbReference>
<feature type="transmembrane region" description="Helical" evidence="7">
    <location>
        <begin position="176"/>
        <end position="192"/>
    </location>
</feature>
<dbReference type="SUPFAM" id="SSF52540">
    <property type="entry name" value="P-loop containing nucleoside triphosphate hydrolases"/>
    <property type="match status" value="1"/>
</dbReference>
<dbReference type="InterPro" id="IPR027417">
    <property type="entry name" value="P-loop_NTPase"/>
</dbReference>
<dbReference type="PANTHER" id="PTHR43394:SF1">
    <property type="entry name" value="ATP-BINDING CASSETTE SUB-FAMILY B MEMBER 10, MITOCHONDRIAL"/>
    <property type="match status" value="1"/>
</dbReference>
<dbReference type="Pfam" id="PF00664">
    <property type="entry name" value="ABC_membrane"/>
    <property type="match status" value="1"/>
</dbReference>
<dbReference type="Proteomes" id="UP001220478">
    <property type="component" value="Chromosome"/>
</dbReference>
<dbReference type="InterPro" id="IPR039421">
    <property type="entry name" value="Type_1_exporter"/>
</dbReference>
<evidence type="ECO:0000256" key="2">
    <source>
        <dbReference type="ARBA" id="ARBA00022692"/>
    </source>
</evidence>
<reference evidence="10 11" key="1">
    <citation type="submission" date="2023-02" db="EMBL/GenBank/DDBJ databases">
        <title>Novel Oscillospiraceae bacterial genomes.</title>
        <authorList>
            <person name="Srinivasan S."/>
            <person name="Austin M.N."/>
            <person name="Fiedler T.L."/>
            <person name="Strenk S.M."/>
            <person name="Agnew K.J."/>
            <person name="Nagana Gowda G.A."/>
            <person name="Raftery D."/>
            <person name="Beamer M.A."/>
            <person name="Achilles S.L."/>
            <person name="Wiesenfeld H.C."/>
            <person name="Fredricks D.N."/>
            <person name="Hillier S.L."/>
        </authorList>
    </citation>
    <scope>NUCLEOTIDE SEQUENCE [LARGE SCALE GENOMIC DNA]</scope>
    <source>
        <strain evidence="10 11">CHIC02 1186E3-8</strain>
    </source>
</reference>
<keyword evidence="6 7" id="KW-0472">Membrane</keyword>
<comment type="subcellular location">
    <subcellularLocation>
        <location evidence="1">Cell membrane</location>
        <topology evidence="1">Multi-pass membrane protein</topology>
    </subcellularLocation>
</comment>
<keyword evidence="2 7" id="KW-0812">Transmembrane</keyword>
<dbReference type="GO" id="GO:0005524">
    <property type="term" value="F:ATP binding"/>
    <property type="evidence" value="ECO:0007669"/>
    <property type="project" value="UniProtKB-KW"/>
</dbReference>
<dbReference type="EMBL" id="CP118868">
    <property type="protein sequence ID" value="WEG35357.1"/>
    <property type="molecule type" value="Genomic_DNA"/>
</dbReference>
<accession>A0ABY8C7D3</accession>
<evidence type="ECO:0000256" key="6">
    <source>
        <dbReference type="ARBA" id="ARBA00023136"/>
    </source>
</evidence>
<dbReference type="PROSITE" id="PS50893">
    <property type="entry name" value="ABC_TRANSPORTER_2"/>
    <property type="match status" value="1"/>
</dbReference>
<dbReference type="PROSITE" id="PS50929">
    <property type="entry name" value="ABC_TM1F"/>
    <property type="match status" value="1"/>
</dbReference>
<keyword evidence="3" id="KW-0547">Nucleotide-binding</keyword>
<feature type="domain" description="ABC transmembrane type-1" evidence="9">
    <location>
        <begin position="19"/>
        <end position="316"/>
    </location>
</feature>
<dbReference type="Gene3D" id="1.20.1560.10">
    <property type="entry name" value="ABC transporter type 1, transmembrane domain"/>
    <property type="match status" value="1"/>
</dbReference>
<dbReference type="RefSeq" id="WP_315567758.1">
    <property type="nucleotide sequence ID" value="NZ_CP118866.1"/>
</dbReference>
<evidence type="ECO:0000313" key="10">
    <source>
        <dbReference type="EMBL" id="WEG35357.1"/>
    </source>
</evidence>
<feature type="transmembrane region" description="Helical" evidence="7">
    <location>
        <begin position="151"/>
        <end position="170"/>
    </location>
</feature>
<keyword evidence="4 10" id="KW-0067">ATP-binding</keyword>
<organism evidence="10 11">
    <name type="scientific">Amygdalobacter indicium</name>
    <dbReference type="NCBI Taxonomy" id="3029272"/>
    <lineage>
        <taxon>Bacteria</taxon>
        <taxon>Bacillati</taxon>
        <taxon>Bacillota</taxon>
        <taxon>Clostridia</taxon>
        <taxon>Eubacteriales</taxon>
        <taxon>Oscillospiraceae</taxon>
        <taxon>Amygdalobacter</taxon>
    </lineage>
</organism>
<dbReference type="InterPro" id="IPR003439">
    <property type="entry name" value="ABC_transporter-like_ATP-bd"/>
</dbReference>
<evidence type="ECO:0000259" key="9">
    <source>
        <dbReference type="PROSITE" id="PS50929"/>
    </source>
</evidence>
<proteinExistence type="predicted"/>